<comment type="caution">
    <text evidence="10">The sequence shown here is derived from an EMBL/GenBank/DDBJ whole genome shotgun (WGS) entry which is preliminary data.</text>
</comment>
<reference evidence="10 11" key="1">
    <citation type="submission" date="2013-03" db="EMBL/GenBank/DDBJ databases">
        <title>The Genome Sequence of Exophiala aquamarina CBS 119918.</title>
        <authorList>
            <consortium name="The Broad Institute Genomics Platform"/>
            <person name="Cuomo C."/>
            <person name="de Hoog S."/>
            <person name="Gorbushina A."/>
            <person name="Walker B."/>
            <person name="Young S.K."/>
            <person name="Zeng Q."/>
            <person name="Gargeya S."/>
            <person name="Fitzgerald M."/>
            <person name="Haas B."/>
            <person name="Abouelleil A."/>
            <person name="Allen A.W."/>
            <person name="Alvarado L."/>
            <person name="Arachchi H.M."/>
            <person name="Berlin A.M."/>
            <person name="Chapman S.B."/>
            <person name="Gainer-Dewar J."/>
            <person name="Goldberg J."/>
            <person name="Griggs A."/>
            <person name="Gujja S."/>
            <person name="Hansen M."/>
            <person name="Howarth C."/>
            <person name="Imamovic A."/>
            <person name="Ireland A."/>
            <person name="Larimer J."/>
            <person name="McCowan C."/>
            <person name="Murphy C."/>
            <person name="Pearson M."/>
            <person name="Poon T.W."/>
            <person name="Priest M."/>
            <person name="Roberts A."/>
            <person name="Saif S."/>
            <person name="Shea T."/>
            <person name="Sisk P."/>
            <person name="Sykes S."/>
            <person name="Wortman J."/>
            <person name="Nusbaum C."/>
            <person name="Birren B."/>
        </authorList>
    </citation>
    <scope>NUCLEOTIDE SEQUENCE [LARGE SCALE GENOMIC DNA]</scope>
    <source>
        <strain evidence="10 11">CBS 119918</strain>
    </source>
</reference>
<feature type="transmembrane region" description="Helical" evidence="8">
    <location>
        <begin position="336"/>
        <end position="356"/>
    </location>
</feature>
<dbReference type="EMBL" id="AMGV01000004">
    <property type="protein sequence ID" value="KEF58701.1"/>
    <property type="molecule type" value="Genomic_DNA"/>
</dbReference>
<keyword evidence="4 8" id="KW-0812">Transmembrane</keyword>
<evidence type="ECO:0000256" key="5">
    <source>
        <dbReference type="ARBA" id="ARBA00022989"/>
    </source>
</evidence>
<dbReference type="SUPFAM" id="SSF103473">
    <property type="entry name" value="MFS general substrate transporter"/>
    <property type="match status" value="1"/>
</dbReference>
<evidence type="ECO:0000259" key="9">
    <source>
        <dbReference type="PROSITE" id="PS50850"/>
    </source>
</evidence>
<evidence type="ECO:0000256" key="2">
    <source>
        <dbReference type="ARBA" id="ARBA00010992"/>
    </source>
</evidence>
<feature type="transmembrane region" description="Helical" evidence="8">
    <location>
        <begin position="281"/>
        <end position="302"/>
    </location>
</feature>
<evidence type="ECO:0000256" key="7">
    <source>
        <dbReference type="RuleBase" id="RU003346"/>
    </source>
</evidence>
<dbReference type="NCBIfam" id="TIGR00879">
    <property type="entry name" value="SP"/>
    <property type="match status" value="1"/>
</dbReference>
<feature type="transmembrane region" description="Helical" evidence="8">
    <location>
        <begin position="122"/>
        <end position="143"/>
    </location>
</feature>
<feature type="transmembrane region" description="Helical" evidence="8">
    <location>
        <begin position="403"/>
        <end position="426"/>
    </location>
</feature>
<dbReference type="VEuPathDB" id="FungiDB:A1O9_06627"/>
<feature type="transmembrane region" description="Helical" evidence="8">
    <location>
        <begin position="189"/>
        <end position="208"/>
    </location>
</feature>
<feature type="transmembrane region" description="Helical" evidence="8">
    <location>
        <begin position="308"/>
        <end position="329"/>
    </location>
</feature>
<feature type="transmembrane region" description="Helical" evidence="8">
    <location>
        <begin position="155"/>
        <end position="177"/>
    </location>
</feature>
<dbReference type="AlphaFoldDB" id="A0A072PFS3"/>
<dbReference type="InterPro" id="IPR003663">
    <property type="entry name" value="Sugar/inositol_transpt"/>
</dbReference>
<dbReference type="InterPro" id="IPR036259">
    <property type="entry name" value="MFS_trans_sf"/>
</dbReference>
<dbReference type="GO" id="GO:0016020">
    <property type="term" value="C:membrane"/>
    <property type="evidence" value="ECO:0007669"/>
    <property type="project" value="UniProtKB-SubCell"/>
</dbReference>
<feature type="transmembrane region" description="Helical" evidence="8">
    <location>
        <begin position="97"/>
        <end position="116"/>
    </location>
</feature>
<dbReference type="InterPro" id="IPR020846">
    <property type="entry name" value="MFS_dom"/>
</dbReference>
<evidence type="ECO:0000313" key="11">
    <source>
        <dbReference type="Proteomes" id="UP000027920"/>
    </source>
</evidence>
<evidence type="ECO:0000256" key="6">
    <source>
        <dbReference type="ARBA" id="ARBA00023136"/>
    </source>
</evidence>
<comment type="similarity">
    <text evidence="2 7">Belongs to the major facilitator superfamily. Sugar transporter (TC 2.A.1.1) family.</text>
</comment>
<evidence type="ECO:0000313" key="10">
    <source>
        <dbReference type="EMBL" id="KEF58701.1"/>
    </source>
</evidence>
<keyword evidence="5 8" id="KW-1133">Transmembrane helix</keyword>
<dbReference type="PANTHER" id="PTHR48022:SF10">
    <property type="entry name" value="MAJOR FACILITATOR SUPERFAMILY (MFS) PROFILE DOMAIN-CONTAINING PROTEIN"/>
    <property type="match status" value="1"/>
</dbReference>
<dbReference type="PROSITE" id="PS50850">
    <property type="entry name" value="MFS"/>
    <property type="match status" value="1"/>
</dbReference>
<protein>
    <recommendedName>
        <fullName evidence="9">Major facilitator superfamily (MFS) profile domain-containing protein</fullName>
    </recommendedName>
</protein>
<evidence type="ECO:0000256" key="3">
    <source>
        <dbReference type="ARBA" id="ARBA00022448"/>
    </source>
</evidence>
<keyword evidence="3 7" id="KW-0813">Transport</keyword>
<organism evidence="10 11">
    <name type="scientific">Exophiala aquamarina CBS 119918</name>
    <dbReference type="NCBI Taxonomy" id="1182545"/>
    <lineage>
        <taxon>Eukaryota</taxon>
        <taxon>Fungi</taxon>
        <taxon>Dikarya</taxon>
        <taxon>Ascomycota</taxon>
        <taxon>Pezizomycotina</taxon>
        <taxon>Eurotiomycetes</taxon>
        <taxon>Chaetothyriomycetidae</taxon>
        <taxon>Chaetothyriales</taxon>
        <taxon>Herpotrichiellaceae</taxon>
        <taxon>Exophiala</taxon>
    </lineage>
</organism>
<proteinExistence type="inferred from homology"/>
<dbReference type="Proteomes" id="UP000027920">
    <property type="component" value="Unassembled WGS sequence"/>
</dbReference>
<name>A0A072PFS3_9EURO</name>
<keyword evidence="11" id="KW-1185">Reference proteome</keyword>
<dbReference type="GeneID" id="25281544"/>
<feature type="domain" description="Major facilitator superfamily (MFS) profile" evidence="9">
    <location>
        <begin position="20"/>
        <end position="461"/>
    </location>
</feature>
<dbReference type="GO" id="GO:0005351">
    <property type="term" value="F:carbohydrate:proton symporter activity"/>
    <property type="evidence" value="ECO:0007669"/>
    <property type="project" value="TreeGrafter"/>
</dbReference>
<evidence type="ECO:0000256" key="8">
    <source>
        <dbReference type="SAM" id="Phobius"/>
    </source>
</evidence>
<feature type="transmembrane region" description="Helical" evidence="8">
    <location>
        <begin position="438"/>
        <end position="457"/>
    </location>
</feature>
<dbReference type="HOGENOM" id="CLU_001265_30_1_1"/>
<evidence type="ECO:0000256" key="1">
    <source>
        <dbReference type="ARBA" id="ARBA00004141"/>
    </source>
</evidence>
<gene>
    <name evidence="10" type="ORF">A1O9_06627</name>
</gene>
<sequence length="510" mass="56430">MLGFGHLALRETFNTRLSLAILLITFSQFNFGFDQQGFAATQAMDSFAKQFGRWDAEKEEWYLPSVWLSWFNGFNYLGQAFGVVFGSWVSRRWGRRMCMFVMSLWALVCATIIITSKSREQILVARVLNYIYIGMELAVVPIFQSEITPPKARGFIVATYQISLMCGGLVVNCIARGTGSLPGNEAWRIPLGLFYVVPSVVAALIWFIPESPRWLIMKDRQEEGMKVLRELRVGKFTDADIDAEFAMILHKIQDSQNQGTLFDIFQGTHLRRTGIVVGSNFFLQATGQLFTALYGALFVKSLGTVNPFTITVVIAVVNVCTAFLAMTLFDRLGRRVMILAGTCVQVAALMTMGGLGTASHPGFKIKSGIVATMVVFNFGYSFGWAPAAHILSAEVPNTRARDMTYRTASVLNIATQCAVATSMPYLLNAPYANLGSKVGFIFGSVAAVSLVFAYLSVPDCAGRSLEDIDWLFENHIPATKFRAAQIDLQSEERAEVATKQPCAECVEFRS</sequence>
<keyword evidence="6 8" id="KW-0472">Membrane</keyword>
<dbReference type="Pfam" id="PF00083">
    <property type="entry name" value="Sugar_tr"/>
    <property type="match status" value="1"/>
</dbReference>
<dbReference type="RefSeq" id="XP_013261291.1">
    <property type="nucleotide sequence ID" value="XM_013405837.1"/>
</dbReference>
<accession>A0A072PFS3</accession>
<evidence type="ECO:0000256" key="4">
    <source>
        <dbReference type="ARBA" id="ARBA00022692"/>
    </source>
</evidence>
<dbReference type="InterPro" id="IPR050360">
    <property type="entry name" value="MFS_Sugar_Transporters"/>
</dbReference>
<dbReference type="Gene3D" id="1.20.1250.20">
    <property type="entry name" value="MFS general substrate transporter like domains"/>
    <property type="match status" value="1"/>
</dbReference>
<dbReference type="OrthoDB" id="6612291at2759"/>
<dbReference type="PANTHER" id="PTHR48022">
    <property type="entry name" value="PLASTIDIC GLUCOSE TRANSPORTER 4"/>
    <property type="match status" value="1"/>
</dbReference>
<feature type="transmembrane region" description="Helical" evidence="8">
    <location>
        <begin position="368"/>
        <end position="391"/>
    </location>
</feature>
<dbReference type="InterPro" id="IPR005828">
    <property type="entry name" value="MFS_sugar_transport-like"/>
</dbReference>
<feature type="transmembrane region" description="Helical" evidence="8">
    <location>
        <begin position="63"/>
        <end position="85"/>
    </location>
</feature>
<comment type="subcellular location">
    <subcellularLocation>
        <location evidence="1">Membrane</location>
        <topology evidence="1">Multi-pass membrane protein</topology>
    </subcellularLocation>
</comment>